<proteinExistence type="predicted"/>
<dbReference type="AlphaFoldDB" id="A0A7X0ET65"/>
<feature type="domain" description="Methyltransferase type 11" evidence="1">
    <location>
        <begin position="53"/>
        <end position="141"/>
    </location>
</feature>
<dbReference type="InterPro" id="IPR013216">
    <property type="entry name" value="Methyltransf_11"/>
</dbReference>
<keyword evidence="3" id="KW-1185">Reference proteome</keyword>
<evidence type="ECO:0000313" key="2">
    <source>
        <dbReference type="EMBL" id="MBB6340550.1"/>
    </source>
</evidence>
<sequence length="212" mass="23691">MKISGGLKEDGIVVGNAYDKYGSRNPIVRHLMQGFDDALSELVGIAKPKSIHEVGCGEGYWVMHWSAQGIDARGSDFSSQVIDIAQTNARDKGIEASRFKPLSIYDLQAPTDSADLMVCCEVLEHLEDPEQGLLALKRVARDYVILSVPREPIWCALNMARGKYWLQGGNTPGHIQHWTKNGFTAFVAKHFEVLEIRSPLPWTMLLCRLPRQ</sequence>
<gene>
    <name evidence="2" type="ORF">HNP49_000700</name>
</gene>
<accession>A0A7X0ET65</accession>
<dbReference type="EMBL" id="JACHLL010000001">
    <property type="protein sequence ID" value="MBB6340550.1"/>
    <property type="molecule type" value="Genomic_DNA"/>
</dbReference>
<reference evidence="2 3" key="1">
    <citation type="submission" date="2020-08" db="EMBL/GenBank/DDBJ databases">
        <title>Functional genomics of gut bacteria from endangered species of beetles.</title>
        <authorList>
            <person name="Carlos-Shanley C."/>
        </authorList>
    </citation>
    <scope>NUCLEOTIDE SEQUENCE [LARGE SCALE GENOMIC DNA]</scope>
    <source>
        <strain evidence="2 3">S00202</strain>
    </source>
</reference>
<dbReference type="GO" id="GO:0032259">
    <property type="term" value="P:methylation"/>
    <property type="evidence" value="ECO:0007669"/>
    <property type="project" value="UniProtKB-KW"/>
</dbReference>
<keyword evidence="2" id="KW-0808">Transferase</keyword>
<dbReference type="Proteomes" id="UP000557193">
    <property type="component" value="Unassembled WGS sequence"/>
</dbReference>
<comment type="caution">
    <text evidence="2">The sequence shown here is derived from an EMBL/GenBank/DDBJ whole genome shotgun (WGS) entry which is preliminary data.</text>
</comment>
<evidence type="ECO:0000259" key="1">
    <source>
        <dbReference type="Pfam" id="PF08241"/>
    </source>
</evidence>
<dbReference type="SUPFAM" id="SSF53335">
    <property type="entry name" value="S-adenosyl-L-methionine-dependent methyltransferases"/>
    <property type="match status" value="1"/>
</dbReference>
<dbReference type="RefSeq" id="WP_184680645.1">
    <property type="nucleotide sequence ID" value="NZ_JACHLL010000001.1"/>
</dbReference>
<name>A0A7X0ET65_9PSED</name>
<keyword evidence="2" id="KW-0489">Methyltransferase</keyword>
<dbReference type="GO" id="GO:0008757">
    <property type="term" value="F:S-adenosylmethionine-dependent methyltransferase activity"/>
    <property type="evidence" value="ECO:0007669"/>
    <property type="project" value="InterPro"/>
</dbReference>
<dbReference type="Gene3D" id="3.40.50.150">
    <property type="entry name" value="Vaccinia Virus protein VP39"/>
    <property type="match status" value="1"/>
</dbReference>
<dbReference type="InterPro" id="IPR029063">
    <property type="entry name" value="SAM-dependent_MTases_sf"/>
</dbReference>
<evidence type="ECO:0000313" key="3">
    <source>
        <dbReference type="Proteomes" id="UP000557193"/>
    </source>
</evidence>
<dbReference type="Pfam" id="PF08241">
    <property type="entry name" value="Methyltransf_11"/>
    <property type="match status" value="1"/>
</dbReference>
<protein>
    <submittedName>
        <fullName evidence="2">2-polyprenyl-3-methyl-5-hydroxy-6-metoxy-1, 4-benzoquinol methylase</fullName>
    </submittedName>
</protein>
<organism evidence="2 3">
    <name type="scientific">Pseudomonas fluvialis</name>
    <dbReference type="NCBI Taxonomy" id="1793966"/>
    <lineage>
        <taxon>Bacteria</taxon>
        <taxon>Pseudomonadati</taxon>
        <taxon>Pseudomonadota</taxon>
        <taxon>Gammaproteobacteria</taxon>
        <taxon>Pseudomonadales</taxon>
        <taxon>Pseudomonadaceae</taxon>
        <taxon>Pseudomonas</taxon>
    </lineage>
</organism>